<accession>A0ABM4MA82</accession>
<keyword evidence="2" id="KW-1185">Reference proteome</keyword>
<dbReference type="Proteomes" id="UP001652662">
    <property type="component" value="Chromosome 25"/>
</dbReference>
<protein>
    <submittedName>
        <fullName evidence="3">Uncharacterized protein</fullName>
    </submittedName>
</protein>
<organism evidence="2 3">
    <name type="scientific">Equus przewalskii</name>
    <name type="common">Przewalski's horse</name>
    <name type="synonym">Equus caballus przewalskii</name>
    <dbReference type="NCBI Taxonomy" id="9798"/>
    <lineage>
        <taxon>Eukaryota</taxon>
        <taxon>Metazoa</taxon>
        <taxon>Chordata</taxon>
        <taxon>Craniata</taxon>
        <taxon>Vertebrata</taxon>
        <taxon>Euteleostomi</taxon>
        <taxon>Mammalia</taxon>
        <taxon>Eutheria</taxon>
        <taxon>Laurasiatheria</taxon>
        <taxon>Perissodactyla</taxon>
        <taxon>Equidae</taxon>
        <taxon>Equus</taxon>
    </lineage>
</organism>
<dbReference type="RefSeq" id="XP_070449602.1">
    <property type="nucleotide sequence ID" value="XM_070593501.1"/>
</dbReference>
<feature type="region of interest" description="Disordered" evidence="1">
    <location>
        <begin position="50"/>
        <end position="154"/>
    </location>
</feature>
<proteinExistence type="predicted"/>
<evidence type="ECO:0000256" key="1">
    <source>
        <dbReference type="SAM" id="MobiDB-lite"/>
    </source>
</evidence>
<evidence type="ECO:0000313" key="2">
    <source>
        <dbReference type="Proteomes" id="UP001652662"/>
    </source>
</evidence>
<gene>
    <name evidence="3" type="primary">LOC103557901</name>
</gene>
<reference evidence="3" key="1">
    <citation type="submission" date="2025-08" db="UniProtKB">
        <authorList>
            <consortium name="RefSeq"/>
        </authorList>
    </citation>
    <scope>IDENTIFICATION</scope>
    <source>
        <tissue evidence="3">Blood</tissue>
    </source>
</reference>
<name>A0ABM4MA82_EQUPR</name>
<evidence type="ECO:0000313" key="3">
    <source>
        <dbReference type="RefSeq" id="XP_070449602.1"/>
    </source>
</evidence>
<feature type="compositionally biased region" description="Pro residues" evidence="1">
    <location>
        <begin position="123"/>
        <end position="152"/>
    </location>
</feature>
<sequence>MKELFPEQDDQPCEVATLTESQKAKACDKEEVFPFCKGLGNVNKGIFFLRKRENKKQREKGAGLSRRGRGQGKWELSVAQGTCADRPRQSWSSSRQGLPSACHTVRSVSPRRTRHVSPARSLPAPPPPPPPRDPAWPAARPPPGPLGAPWPPRARVARGNGRRARGLFYRLLNAVWLCAEQPEAVQKAVDGRACAAPAGVQRAFRQGRGFHK</sequence>